<proteinExistence type="predicted"/>
<sequence length="495" mass="53632">MNHPLQITEGKGEDHNNGKKKEQGEKQSNKAQEKGSEGKNGKVIPNPNVSRKGATGKSIPLGEGNQGELKRVKKETIDKVLEKSANPTPSRIHSSGDQEVAKIDSSIPKDQKLEERVNKESTIEWVHRRFGTSKEELRQLNVATNQSCQDIPSQTYGDSGQVDDFNEVNSAKPQWSEKVEVMDEQLRLAKARVDKEKEDNNKMQKTGNTVAGTINPSSPKTRIDCSLSFMELQSGKSIGGGSGASKEAGNQEGSVATPLSIEKVNGPVTSGKTGEILAFVDGIPVYAVETGQDEGVPIDVMKDTMCSDHQTDQGKGGDPNGTVSQAVSASCATVNPKLSSVYELQFKMMQEKLGDMVSDADQLKAALTPYDPGAQAIVSKESEALPMAYSSGTGSPLQIKVNVPLKSPNQVLHDLITHQELPLEIQNSLVEQQKEFEEEGDDESTVENFKGVMREGDVSPTAANRSWKKGKKNQSKEPLQPTRILPRRAASTASR</sequence>
<name>A0A314LCA2_NICAT</name>
<keyword evidence="3" id="KW-1185">Reference proteome</keyword>
<feature type="region of interest" description="Disordered" evidence="1">
    <location>
        <begin position="1"/>
        <end position="119"/>
    </location>
</feature>
<dbReference type="Gramene" id="OIT39143">
    <property type="protein sequence ID" value="OIT39143"/>
    <property type="gene ID" value="A4A49_02937"/>
</dbReference>
<dbReference type="Proteomes" id="UP000187609">
    <property type="component" value="Unassembled WGS sequence"/>
</dbReference>
<feature type="compositionally biased region" description="Basic and acidic residues" evidence="1">
    <location>
        <begin position="94"/>
        <end position="119"/>
    </location>
</feature>
<protein>
    <submittedName>
        <fullName evidence="2">Uncharacterized protein</fullName>
    </submittedName>
</protein>
<dbReference type="EMBL" id="MJEQ01000136">
    <property type="protein sequence ID" value="OIT39143.1"/>
    <property type="molecule type" value="Genomic_DNA"/>
</dbReference>
<gene>
    <name evidence="2" type="ORF">A4A49_02937</name>
</gene>
<feature type="region of interest" description="Disordered" evidence="1">
    <location>
        <begin position="437"/>
        <end position="495"/>
    </location>
</feature>
<feature type="region of interest" description="Disordered" evidence="1">
    <location>
        <begin position="194"/>
        <end position="219"/>
    </location>
</feature>
<evidence type="ECO:0000256" key="1">
    <source>
        <dbReference type="SAM" id="MobiDB-lite"/>
    </source>
</evidence>
<feature type="compositionally biased region" description="Polar residues" evidence="1">
    <location>
        <begin position="203"/>
        <end position="219"/>
    </location>
</feature>
<evidence type="ECO:0000313" key="2">
    <source>
        <dbReference type="EMBL" id="OIT39143.1"/>
    </source>
</evidence>
<organism evidence="2 3">
    <name type="scientific">Nicotiana attenuata</name>
    <name type="common">Coyote tobacco</name>
    <dbReference type="NCBI Taxonomy" id="49451"/>
    <lineage>
        <taxon>Eukaryota</taxon>
        <taxon>Viridiplantae</taxon>
        <taxon>Streptophyta</taxon>
        <taxon>Embryophyta</taxon>
        <taxon>Tracheophyta</taxon>
        <taxon>Spermatophyta</taxon>
        <taxon>Magnoliopsida</taxon>
        <taxon>eudicotyledons</taxon>
        <taxon>Gunneridae</taxon>
        <taxon>Pentapetalae</taxon>
        <taxon>asterids</taxon>
        <taxon>lamiids</taxon>
        <taxon>Solanales</taxon>
        <taxon>Solanaceae</taxon>
        <taxon>Nicotianoideae</taxon>
        <taxon>Nicotianeae</taxon>
        <taxon>Nicotiana</taxon>
    </lineage>
</organism>
<comment type="caution">
    <text evidence="2">The sequence shown here is derived from an EMBL/GenBank/DDBJ whole genome shotgun (WGS) entry which is preliminary data.</text>
</comment>
<feature type="region of interest" description="Disordered" evidence="1">
    <location>
        <begin position="236"/>
        <end position="258"/>
    </location>
</feature>
<feature type="compositionally biased region" description="Basic and acidic residues" evidence="1">
    <location>
        <begin position="10"/>
        <end position="40"/>
    </location>
</feature>
<evidence type="ECO:0000313" key="3">
    <source>
        <dbReference type="Proteomes" id="UP000187609"/>
    </source>
</evidence>
<accession>A0A314LCA2</accession>
<reference evidence="2" key="1">
    <citation type="submission" date="2016-11" db="EMBL/GenBank/DDBJ databases">
        <title>The genome of Nicotiana attenuata.</title>
        <authorList>
            <person name="Xu S."/>
            <person name="Brockmoeller T."/>
            <person name="Gaquerel E."/>
            <person name="Navarro A."/>
            <person name="Kuhl H."/>
            <person name="Gase K."/>
            <person name="Ling Z."/>
            <person name="Zhou W."/>
            <person name="Kreitzer C."/>
            <person name="Stanke M."/>
            <person name="Tang H."/>
            <person name="Lyons E."/>
            <person name="Pandey P."/>
            <person name="Pandey S.P."/>
            <person name="Timmermann B."/>
            <person name="Baldwin I.T."/>
        </authorList>
    </citation>
    <scope>NUCLEOTIDE SEQUENCE [LARGE SCALE GENOMIC DNA]</scope>
    <source>
        <strain evidence="2">UT</strain>
    </source>
</reference>
<feature type="compositionally biased region" description="Basic and acidic residues" evidence="1">
    <location>
        <begin position="68"/>
        <end position="82"/>
    </location>
</feature>
<dbReference type="AlphaFoldDB" id="A0A314LCA2"/>